<evidence type="ECO:0000313" key="1">
    <source>
        <dbReference type="EMBL" id="RAN32551.1"/>
    </source>
</evidence>
<dbReference type="OrthoDB" id="2062670at2"/>
<accession>A0A062TW36</accession>
<keyword evidence="2" id="KW-1185">Reference proteome</keyword>
<sequence length="378" mass="41861">MTSDARIEDAVDSRFVSSVSPTAPRIMAGGHPCQGIYWTPKGNPHPKVAFIATHYNVDFSEHYFAAYVASRGYGFLGWNTRYRGAEDMFLLEHALVDISVGVKWLREHAGVEKVVIFGNSGGGSLMAAYQAEAIAPTLTGNLVGEGADCLSALPKADYYISSNAHIGRPEVMTDWMDASVTDEWDPVATDPSLDPFNPDNGPPYTPEFVTRYRAAQRARNQRITDWVKRELKRLNDAGIPDRLFPLFRMWGDLRCMDPSLDPSDRKPGLCYRGDPRVANRSPSIGRACMLTTWLNMWSLETSKCQGEPHLKKLDIPALVIQGTADTGVFPSDAKRIHGAIGSEDKTLELLPGAHYFEDSAQHRHDAADVVSDWLKAHL</sequence>
<dbReference type="AlphaFoldDB" id="A0A062TW36"/>
<dbReference type="Gene3D" id="3.40.50.1820">
    <property type="entry name" value="alpha/beta hydrolase"/>
    <property type="match status" value="2"/>
</dbReference>
<dbReference type="Proteomes" id="UP000249123">
    <property type="component" value="Unassembled WGS sequence"/>
</dbReference>
<evidence type="ECO:0008006" key="3">
    <source>
        <dbReference type="Google" id="ProtNLM"/>
    </source>
</evidence>
<protein>
    <recommendedName>
        <fullName evidence="3">Alpha/beta hydrolase</fullName>
    </recommendedName>
</protein>
<reference evidence="1 2" key="1">
    <citation type="submission" date="2013-04" db="EMBL/GenBank/DDBJ databases">
        <title>Hyphomonas sp. T24B3 Genome Sequencing.</title>
        <authorList>
            <person name="Lai Q."/>
            <person name="Shao Z."/>
        </authorList>
    </citation>
    <scope>NUCLEOTIDE SEQUENCE [LARGE SCALE GENOMIC DNA]</scope>
    <source>
        <strain evidence="1 2">T24B3</strain>
    </source>
</reference>
<dbReference type="PANTHER" id="PTHR11614">
    <property type="entry name" value="PHOSPHOLIPASE-RELATED"/>
    <property type="match status" value="1"/>
</dbReference>
<proteinExistence type="predicted"/>
<dbReference type="EMBL" id="AWFB01000032">
    <property type="protein sequence ID" value="RAN32551.1"/>
    <property type="molecule type" value="Genomic_DNA"/>
</dbReference>
<dbReference type="SUPFAM" id="SSF53474">
    <property type="entry name" value="alpha/beta-Hydrolases"/>
    <property type="match status" value="1"/>
</dbReference>
<organism evidence="1 2">
    <name type="scientific">Hyphomonas pacifica</name>
    <dbReference type="NCBI Taxonomy" id="1280941"/>
    <lineage>
        <taxon>Bacteria</taxon>
        <taxon>Pseudomonadati</taxon>
        <taxon>Pseudomonadota</taxon>
        <taxon>Alphaproteobacteria</taxon>
        <taxon>Hyphomonadales</taxon>
        <taxon>Hyphomonadaceae</taxon>
        <taxon>Hyphomonas</taxon>
    </lineage>
</organism>
<dbReference type="STRING" id="1280941.HY2_16240"/>
<dbReference type="eggNOG" id="COG1073">
    <property type="taxonomic scope" value="Bacteria"/>
</dbReference>
<comment type="caution">
    <text evidence="1">The sequence shown here is derived from an EMBL/GenBank/DDBJ whole genome shotgun (WGS) entry which is preliminary data.</text>
</comment>
<dbReference type="RefSeq" id="WP_034828511.1">
    <property type="nucleotide sequence ID" value="NZ_AWFA01000048.1"/>
</dbReference>
<evidence type="ECO:0000313" key="2">
    <source>
        <dbReference type="Proteomes" id="UP000249123"/>
    </source>
</evidence>
<gene>
    <name evidence="1" type="ORF">HY3_15000</name>
</gene>
<dbReference type="InterPro" id="IPR029058">
    <property type="entry name" value="AB_hydrolase_fold"/>
</dbReference>
<dbReference type="InterPro" id="IPR051044">
    <property type="entry name" value="MAG_DAG_Lipase"/>
</dbReference>
<name>A0A062TW36_9PROT</name>